<proteinExistence type="inferred from homology"/>
<dbReference type="PANTHER" id="PTHR11468">
    <property type="entry name" value="GLYCOGEN PHOSPHORYLASE"/>
    <property type="match status" value="1"/>
</dbReference>
<protein>
    <recommendedName>
        <fullName evidence="2">Alpha-1,4 glucan phosphorylase</fullName>
        <ecNumber evidence="2">2.4.1.1</ecNumber>
    </recommendedName>
</protein>
<comment type="function">
    <text evidence="2">Allosteric enzyme that catalyzes the rate-limiting step in glycogen catabolism, the phosphorolytic cleavage of glycogen to produce glucose-1-phosphate, and plays a central role in maintaining cellular and organismal glucose homeostasis.</text>
</comment>
<reference evidence="3 4" key="1">
    <citation type="submission" date="2015-08" db="EMBL/GenBank/DDBJ databases">
        <title>The genome of the Asian arowana (Scleropages formosus).</title>
        <authorList>
            <person name="Tan M.H."/>
            <person name="Gan H.M."/>
            <person name="Croft L.J."/>
            <person name="Austin C.M."/>
        </authorList>
    </citation>
    <scope>NUCLEOTIDE SEQUENCE [LARGE SCALE GENOMIC DNA]</scope>
    <source>
        <strain evidence="3">Aro1</strain>
    </source>
</reference>
<keyword evidence="2" id="KW-0663">Pyridoxal phosphate</keyword>
<dbReference type="EC" id="2.4.1.1" evidence="2"/>
<dbReference type="GO" id="GO:0008184">
    <property type="term" value="F:glycogen phosphorylase activity"/>
    <property type="evidence" value="ECO:0007669"/>
    <property type="project" value="InterPro"/>
</dbReference>
<keyword evidence="2" id="KW-0328">Glycosyltransferase</keyword>
<dbReference type="GO" id="GO:0005737">
    <property type="term" value="C:cytoplasm"/>
    <property type="evidence" value="ECO:0007669"/>
    <property type="project" value="TreeGrafter"/>
</dbReference>
<evidence type="ECO:0000313" key="4">
    <source>
        <dbReference type="Proteomes" id="UP000034805"/>
    </source>
</evidence>
<dbReference type="PANTHER" id="PTHR11468:SF11">
    <property type="entry name" value="ALPHA-1,4 GLUCAN PHOSPHORYLASE"/>
    <property type="match status" value="1"/>
</dbReference>
<keyword evidence="2" id="KW-0119">Carbohydrate metabolism</keyword>
<evidence type="ECO:0000313" key="3">
    <source>
        <dbReference type="EMBL" id="KPP57079.1"/>
    </source>
</evidence>
<dbReference type="AlphaFoldDB" id="A0A0P7TU31"/>
<dbReference type="SUPFAM" id="SSF53756">
    <property type="entry name" value="UDP-Glycosyltransferase/glycogen phosphorylase"/>
    <property type="match status" value="1"/>
</dbReference>
<name>A0A0P7TU31_SCLFO</name>
<dbReference type="InterPro" id="IPR000811">
    <property type="entry name" value="Glyco_trans_35"/>
</dbReference>
<accession>A0A0P7TU31</accession>
<feature type="non-terminal residue" evidence="3">
    <location>
        <position position="1"/>
    </location>
</feature>
<gene>
    <name evidence="3" type="ORF">Z043_125230</name>
</gene>
<comment type="caution">
    <text evidence="3">The sequence shown here is derived from an EMBL/GenBank/DDBJ whole genome shotgun (WGS) entry which is preliminary data.</text>
</comment>
<evidence type="ECO:0000256" key="2">
    <source>
        <dbReference type="RuleBase" id="RU000587"/>
    </source>
</evidence>
<organism evidence="3 4">
    <name type="scientific">Scleropages formosus</name>
    <name type="common">Asian bonytongue</name>
    <name type="synonym">Osteoglossum formosum</name>
    <dbReference type="NCBI Taxonomy" id="113540"/>
    <lineage>
        <taxon>Eukaryota</taxon>
        <taxon>Metazoa</taxon>
        <taxon>Chordata</taxon>
        <taxon>Craniata</taxon>
        <taxon>Vertebrata</taxon>
        <taxon>Euteleostomi</taxon>
        <taxon>Actinopterygii</taxon>
        <taxon>Neopterygii</taxon>
        <taxon>Teleostei</taxon>
        <taxon>Osteoglossocephala</taxon>
        <taxon>Osteoglossomorpha</taxon>
        <taxon>Osteoglossiformes</taxon>
        <taxon>Osteoglossidae</taxon>
        <taxon>Scleropages</taxon>
    </lineage>
</organism>
<dbReference type="EMBL" id="JARO02017685">
    <property type="protein sequence ID" value="KPP57079.1"/>
    <property type="molecule type" value="Genomic_DNA"/>
</dbReference>
<dbReference type="GO" id="GO:0030170">
    <property type="term" value="F:pyridoxal phosphate binding"/>
    <property type="evidence" value="ECO:0007669"/>
    <property type="project" value="TreeGrafter"/>
</dbReference>
<keyword evidence="2" id="KW-0808">Transferase</keyword>
<sequence>RVYYLSLEFYMGRTLQNTMVNLGLENACDEATYQLGLDMEELQDMEEDAGLGNGGLGRLAACFLDSMASLGLAAYGYGIRYEFGIFNQKIVNGWQIEEADDWLRYGNPWEKARPEYMRPVHFYGRVEHHANGVKWVDTQVVLALPYDTPIPGYRNNVVNTMRLWSAKAPCDFNLNDFNVGGYIQAVLDRNLAENISRVLYPNDNFFEGKELRLKQEYFVVAATLQDIIRRFKCSKFGSTEAVRTDFTTLPDKVAIQLNDTHPAMAIPELMRILVDDEKVSWGKAWNICVRTCAYTNHTVLPEALERWPIDLLQNLLPRHLEIIYEINRRHLEVRRMSSGT</sequence>
<dbReference type="Gene3D" id="3.40.50.2000">
    <property type="entry name" value="Glycogen Phosphorylase B"/>
    <property type="match status" value="1"/>
</dbReference>
<comment type="catalytic activity">
    <reaction evidence="2">
        <text>[(1-&gt;4)-alpha-D-glucosyl](n) + phosphate = [(1-&gt;4)-alpha-D-glucosyl](n-1) + alpha-D-glucose 1-phosphate</text>
        <dbReference type="Rhea" id="RHEA:41732"/>
        <dbReference type="Rhea" id="RHEA-COMP:9584"/>
        <dbReference type="Rhea" id="RHEA-COMP:9586"/>
        <dbReference type="ChEBI" id="CHEBI:15444"/>
        <dbReference type="ChEBI" id="CHEBI:43474"/>
        <dbReference type="ChEBI" id="CHEBI:58601"/>
        <dbReference type="EC" id="2.4.1.1"/>
    </reaction>
</comment>
<evidence type="ECO:0000256" key="1">
    <source>
        <dbReference type="ARBA" id="ARBA00006047"/>
    </source>
</evidence>
<comment type="cofactor">
    <cofactor evidence="2">
        <name>pyridoxal 5'-phosphate</name>
        <dbReference type="ChEBI" id="CHEBI:597326"/>
    </cofactor>
</comment>
<dbReference type="Pfam" id="PF00343">
    <property type="entry name" value="Phosphorylase"/>
    <property type="match status" value="1"/>
</dbReference>
<dbReference type="FunFam" id="3.40.50.2000:FF:000149">
    <property type="entry name" value="Glycogen phosphorylase, muscle form"/>
    <property type="match status" value="1"/>
</dbReference>
<dbReference type="GO" id="GO:0005980">
    <property type="term" value="P:glycogen catabolic process"/>
    <property type="evidence" value="ECO:0007669"/>
    <property type="project" value="TreeGrafter"/>
</dbReference>
<comment type="similarity">
    <text evidence="1 2">Belongs to the glycogen phosphorylase family.</text>
</comment>
<dbReference type="Proteomes" id="UP000034805">
    <property type="component" value="Unassembled WGS sequence"/>
</dbReference>